<gene>
    <name evidence="3" type="ORF">CWE25_13575</name>
</gene>
<evidence type="ECO:0000256" key="1">
    <source>
        <dbReference type="SAM" id="MobiDB-lite"/>
    </source>
</evidence>
<accession>A0A432XB85</accession>
<evidence type="ECO:0000313" key="3">
    <source>
        <dbReference type="EMBL" id="RUO45955.1"/>
    </source>
</evidence>
<feature type="chain" id="PRO_5019105735" evidence="2">
    <location>
        <begin position="27"/>
        <end position="113"/>
    </location>
</feature>
<feature type="compositionally biased region" description="Low complexity" evidence="1">
    <location>
        <begin position="39"/>
        <end position="51"/>
    </location>
</feature>
<comment type="caution">
    <text evidence="3">The sequence shown here is derived from an EMBL/GenBank/DDBJ whole genome shotgun (WGS) entry which is preliminary data.</text>
</comment>
<protein>
    <submittedName>
        <fullName evidence="3">Uncharacterized protein</fullName>
    </submittedName>
</protein>
<dbReference type="RefSeq" id="WP_126753176.1">
    <property type="nucleotide sequence ID" value="NZ_PIPV01000045.1"/>
</dbReference>
<proteinExistence type="predicted"/>
<dbReference type="Proteomes" id="UP000287330">
    <property type="component" value="Unassembled WGS sequence"/>
</dbReference>
<dbReference type="AlphaFoldDB" id="A0A432XB85"/>
<sequence length="113" mass="12061">MRRSHLSFSFRAISLLLCIISAQSYSQTLPDKEDLHQATPHTTKTTTKDTPLSGKNDGGDLQQVSPMAIQLPGGGGGDTGGGSGGSASELPVNNDIPALFGGSREYLWRVRFW</sequence>
<evidence type="ECO:0000256" key="2">
    <source>
        <dbReference type="SAM" id="SignalP"/>
    </source>
</evidence>
<name>A0A432XB85_9GAMM</name>
<evidence type="ECO:0000313" key="4">
    <source>
        <dbReference type="Proteomes" id="UP000287330"/>
    </source>
</evidence>
<feature type="compositionally biased region" description="Gly residues" evidence="1">
    <location>
        <begin position="72"/>
        <end position="85"/>
    </location>
</feature>
<dbReference type="EMBL" id="PIPV01000045">
    <property type="protein sequence ID" value="RUO45955.1"/>
    <property type="molecule type" value="Genomic_DNA"/>
</dbReference>
<reference evidence="4" key="1">
    <citation type="journal article" date="2018" name="Front. Microbiol.">
        <title>Genome-Based Analysis Reveals the Taxonomy and Diversity of the Family Idiomarinaceae.</title>
        <authorList>
            <person name="Liu Y."/>
            <person name="Lai Q."/>
            <person name="Shao Z."/>
        </authorList>
    </citation>
    <scope>NUCLEOTIDE SEQUENCE [LARGE SCALE GENOMIC DNA]</scope>
    <source>
        <strain evidence="4">F23</strain>
    </source>
</reference>
<feature type="signal peptide" evidence="2">
    <location>
        <begin position="1"/>
        <end position="26"/>
    </location>
</feature>
<feature type="region of interest" description="Disordered" evidence="1">
    <location>
        <begin position="29"/>
        <end position="94"/>
    </location>
</feature>
<organism evidence="3 4">
    <name type="scientific">Idiomarina fontislapidosi</name>
    <dbReference type="NCBI Taxonomy" id="263723"/>
    <lineage>
        <taxon>Bacteria</taxon>
        <taxon>Pseudomonadati</taxon>
        <taxon>Pseudomonadota</taxon>
        <taxon>Gammaproteobacteria</taxon>
        <taxon>Alteromonadales</taxon>
        <taxon>Idiomarinaceae</taxon>
        <taxon>Idiomarina</taxon>
    </lineage>
</organism>
<keyword evidence="2" id="KW-0732">Signal</keyword>
<keyword evidence="4" id="KW-1185">Reference proteome</keyword>